<accession>A0A1V5MHJ3</accession>
<dbReference type="GO" id="GO:0046872">
    <property type="term" value="F:metal ion binding"/>
    <property type="evidence" value="ECO:0007669"/>
    <property type="project" value="UniProtKB-KW"/>
</dbReference>
<dbReference type="InterPro" id="IPR017900">
    <property type="entry name" value="4Fe4S_Fe_S_CS"/>
</dbReference>
<dbReference type="SUPFAM" id="SSF54862">
    <property type="entry name" value="4Fe-4S ferredoxins"/>
    <property type="match status" value="1"/>
</dbReference>
<dbReference type="PROSITE" id="PS00198">
    <property type="entry name" value="4FE4S_FER_1"/>
    <property type="match status" value="1"/>
</dbReference>
<dbReference type="Gene3D" id="3.30.70.20">
    <property type="match status" value="1"/>
</dbReference>
<sequence>MVPFPVFAPPPVCRLCGECVRICPVRPRAVELAGGRPVLHRARCIQCYCCHEMCPARAISLSRLPLRRIWLGLKKG</sequence>
<keyword evidence="3" id="KW-0411">Iron-sulfur</keyword>
<dbReference type="Pfam" id="PF13237">
    <property type="entry name" value="Fer4_10"/>
    <property type="match status" value="1"/>
</dbReference>
<organism evidence="5">
    <name type="scientific">candidate division TA06 bacterium ADurb.Bin417</name>
    <dbReference type="NCBI Taxonomy" id="1852828"/>
    <lineage>
        <taxon>Bacteria</taxon>
        <taxon>Bacteria division TA06</taxon>
    </lineage>
</organism>
<reference evidence="5" key="1">
    <citation type="submission" date="2017-02" db="EMBL/GenBank/DDBJ databases">
        <title>Delving into the versatile metabolic prowess of the omnipresent phylum Bacteroidetes.</title>
        <authorList>
            <person name="Nobu M.K."/>
            <person name="Mei R."/>
            <person name="Narihiro T."/>
            <person name="Kuroda K."/>
            <person name="Liu W.-T."/>
        </authorList>
    </citation>
    <scope>NUCLEOTIDE SEQUENCE</scope>
    <source>
        <strain evidence="5">ADurb.Bin417</strain>
    </source>
</reference>
<evidence type="ECO:0000256" key="1">
    <source>
        <dbReference type="ARBA" id="ARBA00022723"/>
    </source>
</evidence>
<name>A0A1V5MHJ3_UNCT6</name>
<proteinExistence type="predicted"/>
<evidence type="ECO:0000313" key="5">
    <source>
        <dbReference type="EMBL" id="OPZ92679.1"/>
    </source>
</evidence>
<evidence type="ECO:0000256" key="2">
    <source>
        <dbReference type="ARBA" id="ARBA00023004"/>
    </source>
</evidence>
<evidence type="ECO:0000256" key="3">
    <source>
        <dbReference type="ARBA" id="ARBA00023014"/>
    </source>
</evidence>
<dbReference type="GO" id="GO:0051536">
    <property type="term" value="F:iron-sulfur cluster binding"/>
    <property type="evidence" value="ECO:0007669"/>
    <property type="project" value="UniProtKB-KW"/>
</dbReference>
<protein>
    <submittedName>
        <fullName evidence="5">4Fe-4S binding domain protein</fullName>
    </submittedName>
</protein>
<feature type="domain" description="4Fe-4S ferredoxin-type" evidence="4">
    <location>
        <begin position="35"/>
        <end position="64"/>
    </location>
</feature>
<dbReference type="Proteomes" id="UP000485484">
    <property type="component" value="Unassembled WGS sequence"/>
</dbReference>
<feature type="domain" description="4Fe-4S ferredoxin-type" evidence="4">
    <location>
        <begin position="3"/>
        <end position="33"/>
    </location>
</feature>
<evidence type="ECO:0000259" key="4">
    <source>
        <dbReference type="PROSITE" id="PS51379"/>
    </source>
</evidence>
<dbReference type="AlphaFoldDB" id="A0A1V5MHJ3"/>
<keyword evidence="1" id="KW-0479">Metal-binding</keyword>
<dbReference type="InterPro" id="IPR017896">
    <property type="entry name" value="4Fe4S_Fe-S-bd"/>
</dbReference>
<comment type="caution">
    <text evidence="5">The sequence shown here is derived from an EMBL/GenBank/DDBJ whole genome shotgun (WGS) entry which is preliminary data.</text>
</comment>
<gene>
    <name evidence="5" type="ORF">BWY73_00683</name>
</gene>
<keyword evidence="2" id="KW-0408">Iron</keyword>
<dbReference type="PROSITE" id="PS51379">
    <property type="entry name" value="4FE4S_FER_2"/>
    <property type="match status" value="2"/>
</dbReference>
<dbReference type="EMBL" id="MWAK01000077">
    <property type="protein sequence ID" value="OPZ92679.1"/>
    <property type="molecule type" value="Genomic_DNA"/>
</dbReference>